<evidence type="ECO:0000313" key="7">
    <source>
        <dbReference type="EMBL" id="SDW46034.1"/>
    </source>
</evidence>
<organism evidence="7 8">
    <name type="scientific">Albimonas donghaensis</name>
    <dbReference type="NCBI Taxonomy" id="356660"/>
    <lineage>
        <taxon>Bacteria</taxon>
        <taxon>Pseudomonadati</taxon>
        <taxon>Pseudomonadota</taxon>
        <taxon>Alphaproteobacteria</taxon>
        <taxon>Rhodobacterales</taxon>
        <taxon>Paracoccaceae</taxon>
        <taxon>Albimonas</taxon>
    </lineage>
</organism>
<dbReference type="SUPFAM" id="SSF52218">
    <property type="entry name" value="Flavoproteins"/>
    <property type="match status" value="1"/>
</dbReference>
<dbReference type="FunFam" id="3.40.50.360:FF:000001">
    <property type="entry name" value="NAD(P)H dehydrogenase (Quinone) FQR1-like"/>
    <property type="match status" value="1"/>
</dbReference>
<dbReference type="HAMAP" id="MF_01017">
    <property type="entry name" value="NQOR"/>
    <property type="match status" value="1"/>
</dbReference>
<dbReference type="NCBIfam" id="TIGR01755">
    <property type="entry name" value="flav_wrbA"/>
    <property type="match status" value="1"/>
</dbReference>
<dbReference type="AlphaFoldDB" id="A0A1H2TRZ3"/>
<evidence type="ECO:0000256" key="3">
    <source>
        <dbReference type="ARBA" id="ARBA00022643"/>
    </source>
</evidence>
<dbReference type="GO" id="GO:0050136">
    <property type="term" value="F:NADH dehydrogenase (quinone) (non-electrogenic) activity"/>
    <property type="evidence" value="ECO:0007669"/>
    <property type="project" value="RHEA"/>
</dbReference>
<dbReference type="InterPro" id="IPR037513">
    <property type="entry name" value="NQO"/>
</dbReference>
<feature type="binding site" evidence="5">
    <location>
        <position position="12"/>
    </location>
    <ligand>
        <name>NAD(+)</name>
        <dbReference type="ChEBI" id="CHEBI:57540"/>
    </ligand>
</feature>
<comment type="similarity">
    <text evidence="1 5">Belongs to the WrbA family.</text>
</comment>
<feature type="binding site" evidence="5">
    <location>
        <position position="133"/>
    </location>
    <ligand>
        <name>FMN</name>
        <dbReference type="ChEBI" id="CHEBI:58210"/>
    </ligand>
</feature>
<comment type="catalytic activity">
    <reaction evidence="5">
        <text>a quinone + NADPH + H(+) = a quinol + NADP(+)</text>
        <dbReference type="Rhea" id="RHEA:46164"/>
        <dbReference type="ChEBI" id="CHEBI:15378"/>
        <dbReference type="ChEBI" id="CHEBI:24646"/>
        <dbReference type="ChEBI" id="CHEBI:57783"/>
        <dbReference type="ChEBI" id="CHEBI:58349"/>
        <dbReference type="ChEBI" id="CHEBI:132124"/>
        <dbReference type="EC" id="1.6.5.2"/>
    </reaction>
</comment>
<sequence>MTRVLVLYHSMYGHIETMAKAVADGVVEAGAEVFVKRVPETMPEDAFKAAGGKTDQEAPEASPSELADYDAIIFGVPTRFGNMSGQMRTFLDQTGGLWARGELIGKVGSVFASTGTGGGNESTILTTHVTLLHHGMVIAGLPYSTPELGQVGEVRGGSPYGAATIAGPDGARQPTETELSMARQQGAHVAKLAAKLAA</sequence>
<dbReference type="Gene3D" id="3.40.50.360">
    <property type="match status" value="1"/>
</dbReference>
<dbReference type="InterPro" id="IPR005025">
    <property type="entry name" value="FMN_Rdtase-like_dom"/>
</dbReference>
<comment type="cofactor">
    <cofactor evidence="5">
        <name>FMN</name>
        <dbReference type="ChEBI" id="CHEBI:58210"/>
    </cofactor>
    <text evidence="5">Binds 1 FMN per monomer.</text>
</comment>
<dbReference type="GO" id="GO:0016020">
    <property type="term" value="C:membrane"/>
    <property type="evidence" value="ECO:0007669"/>
    <property type="project" value="TreeGrafter"/>
</dbReference>
<dbReference type="RefSeq" id="WP_092680045.1">
    <property type="nucleotide sequence ID" value="NZ_FNMZ01000001.1"/>
</dbReference>
<dbReference type="GO" id="GO:0010181">
    <property type="term" value="F:FMN binding"/>
    <property type="evidence" value="ECO:0007669"/>
    <property type="project" value="InterPro"/>
</dbReference>
<keyword evidence="2 5" id="KW-0285">Flavoprotein</keyword>
<keyword evidence="5" id="KW-0520">NAD</keyword>
<protein>
    <recommendedName>
        <fullName evidence="5">NAD(P)H dehydrogenase (quinone)</fullName>
        <ecNumber evidence="5">1.6.5.2</ecNumber>
    </recommendedName>
    <alternativeName>
        <fullName evidence="5">NAD(P)H:quinone oxidoreductase</fullName>
        <shortName evidence="5">NQO</shortName>
    </alternativeName>
</protein>
<dbReference type="PANTHER" id="PTHR30546:SF23">
    <property type="entry name" value="FLAVOPROTEIN-LIKE PROTEIN YCP4-RELATED"/>
    <property type="match status" value="1"/>
</dbReference>
<feature type="binding site" evidence="5">
    <location>
        <begin position="10"/>
        <end position="15"/>
    </location>
    <ligand>
        <name>FMN</name>
        <dbReference type="ChEBI" id="CHEBI:58210"/>
    </ligand>
</feature>
<dbReference type="STRING" id="356660.SAMN05444336_1011075"/>
<dbReference type="OrthoDB" id="9801479at2"/>
<keyword evidence="5" id="KW-0521">NADP</keyword>
<keyword evidence="8" id="KW-1185">Reference proteome</keyword>
<feature type="binding site" evidence="5">
    <location>
        <begin position="78"/>
        <end position="80"/>
    </location>
    <ligand>
        <name>FMN</name>
        <dbReference type="ChEBI" id="CHEBI:58210"/>
    </ligand>
</feature>
<dbReference type="GO" id="GO:0050661">
    <property type="term" value="F:NADP binding"/>
    <property type="evidence" value="ECO:0007669"/>
    <property type="project" value="UniProtKB-UniRule"/>
</dbReference>
<keyword evidence="3 5" id="KW-0288">FMN</keyword>
<accession>A0A1H2TRZ3</accession>
<dbReference type="InterPro" id="IPR010089">
    <property type="entry name" value="Flavoprotein_WrbA-like"/>
</dbReference>
<gene>
    <name evidence="7" type="ORF">SAMN05444336_1011075</name>
</gene>
<dbReference type="GO" id="GO:0008753">
    <property type="term" value="F:NADPH dehydrogenase (quinone) activity"/>
    <property type="evidence" value="ECO:0007669"/>
    <property type="project" value="RHEA"/>
</dbReference>
<evidence type="ECO:0000259" key="6">
    <source>
        <dbReference type="PROSITE" id="PS50902"/>
    </source>
</evidence>
<proteinExistence type="inferred from homology"/>
<dbReference type="EMBL" id="FNMZ01000001">
    <property type="protein sequence ID" value="SDW46034.1"/>
    <property type="molecule type" value="Genomic_DNA"/>
</dbReference>
<name>A0A1H2TRZ3_9RHOB</name>
<evidence type="ECO:0000256" key="4">
    <source>
        <dbReference type="ARBA" id="ARBA00023002"/>
    </source>
</evidence>
<evidence type="ECO:0000313" key="8">
    <source>
        <dbReference type="Proteomes" id="UP000199118"/>
    </source>
</evidence>
<evidence type="ECO:0000256" key="5">
    <source>
        <dbReference type="HAMAP-Rule" id="MF_01017"/>
    </source>
</evidence>
<keyword evidence="4 5" id="KW-0560">Oxidoreductase</keyword>
<dbReference type="GO" id="GO:0050660">
    <property type="term" value="F:flavin adenine dinucleotide binding"/>
    <property type="evidence" value="ECO:0007669"/>
    <property type="project" value="UniProtKB-UniRule"/>
</dbReference>
<evidence type="ECO:0000256" key="1">
    <source>
        <dbReference type="ARBA" id="ARBA00006961"/>
    </source>
</evidence>
<dbReference type="NCBIfam" id="NF002999">
    <property type="entry name" value="PRK03767.1"/>
    <property type="match status" value="1"/>
</dbReference>
<evidence type="ECO:0000256" key="2">
    <source>
        <dbReference type="ARBA" id="ARBA00022630"/>
    </source>
</evidence>
<feature type="binding site" evidence="5">
    <location>
        <position position="98"/>
    </location>
    <ligand>
        <name>substrate</name>
    </ligand>
</feature>
<dbReference type="InterPro" id="IPR029039">
    <property type="entry name" value="Flavoprotein-like_sf"/>
</dbReference>
<dbReference type="Pfam" id="PF03358">
    <property type="entry name" value="FMN_red"/>
    <property type="match status" value="1"/>
</dbReference>
<dbReference type="InterPro" id="IPR008254">
    <property type="entry name" value="Flavodoxin/NO_synth"/>
</dbReference>
<comment type="catalytic activity">
    <reaction evidence="5">
        <text>a quinone + NADH + H(+) = a quinol + NAD(+)</text>
        <dbReference type="Rhea" id="RHEA:46160"/>
        <dbReference type="ChEBI" id="CHEBI:15378"/>
        <dbReference type="ChEBI" id="CHEBI:24646"/>
        <dbReference type="ChEBI" id="CHEBI:57540"/>
        <dbReference type="ChEBI" id="CHEBI:57945"/>
        <dbReference type="ChEBI" id="CHEBI:132124"/>
        <dbReference type="EC" id="1.6.5.2"/>
    </reaction>
</comment>
<feature type="domain" description="Flavodoxin-like" evidence="6">
    <location>
        <begin position="4"/>
        <end position="189"/>
    </location>
</feature>
<dbReference type="EC" id="1.6.5.2" evidence="5"/>
<dbReference type="Proteomes" id="UP000199118">
    <property type="component" value="Unassembled WGS sequence"/>
</dbReference>
<dbReference type="PROSITE" id="PS50902">
    <property type="entry name" value="FLAVODOXIN_LIKE"/>
    <property type="match status" value="1"/>
</dbReference>
<dbReference type="GO" id="GO:0051287">
    <property type="term" value="F:NAD binding"/>
    <property type="evidence" value="ECO:0007669"/>
    <property type="project" value="UniProtKB-UniRule"/>
</dbReference>
<reference evidence="7 8" key="1">
    <citation type="submission" date="2016-10" db="EMBL/GenBank/DDBJ databases">
        <authorList>
            <person name="de Groot N.N."/>
        </authorList>
    </citation>
    <scope>NUCLEOTIDE SEQUENCE [LARGE SCALE GENOMIC DNA]</scope>
    <source>
        <strain evidence="7 8">DSM 17890</strain>
    </source>
</reference>
<feature type="binding site" evidence="5">
    <location>
        <begin position="113"/>
        <end position="118"/>
    </location>
    <ligand>
        <name>FMN</name>
        <dbReference type="ChEBI" id="CHEBI:58210"/>
    </ligand>
</feature>
<dbReference type="PANTHER" id="PTHR30546">
    <property type="entry name" value="FLAVODOXIN-RELATED PROTEIN WRBA-RELATED"/>
    <property type="match status" value="1"/>
</dbReference>
<keyword evidence="5" id="KW-0547">Nucleotide-binding</keyword>